<keyword evidence="4" id="KW-1185">Reference proteome</keyword>
<name>A0A1B0ZUS3_9RHOB</name>
<organism evidence="2 4">
    <name type="scientific">Phaeobacter gallaeciensis</name>
    <dbReference type="NCBI Taxonomy" id="60890"/>
    <lineage>
        <taxon>Bacteria</taxon>
        <taxon>Pseudomonadati</taxon>
        <taxon>Pseudomonadota</taxon>
        <taxon>Alphaproteobacteria</taxon>
        <taxon>Rhodobacterales</taxon>
        <taxon>Roseobacteraceae</taxon>
        <taxon>Phaeobacter</taxon>
    </lineage>
</organism>
<feature type="compositionally biased region" description="Low complexity" evidence="1">
    <location>
        <begin position="51"/>
        <end position="63"/>
    </location>
</feature>
<dbReference type="Proteomes" id="UP001218364">
    <property type="component" value="Unassembled WGS sequence"/>
</dbReference>
<dbReference type="EMBL" id="CP015124">
    <property type="protein sequence ID" value="ANP37902.1"/>
    <property type="molecule type" value="Genomic_DNA"/>
</dbReference>
<dbReference type="RefSeq" id="WP_065272652.1">
    <property type="nucleotide sequence ID" value="NZ_CP015124.1"/>
</dbReference>
<accession>A0A1B0ZUS3</accession>
<dbReference type="Proteomes" id="UP000092565">
    <property type="component" value="Chromosome"/>
</dbReference>
<reference evidence="2 4" key="1">
    <citation type="submission" date="2016-04" db="EMBL/GenBank/DDBJ databases">
        <authorList>
            <person name="Evans L.H."/>
            <person name="Alamgir A."/>
            <person name="Owens N."/>
            <person name="Weber N.D."/>
            <person name="Virtaneva K."/>
            <person name="Barbian K."/>
            <person name="Babar A."/>
            <person name="Rosenke K."/>
        </authorList>
    </citation>
    <scope>NUCLEOTIDE SEQUENCE [LARGE SCALE GENOMIC DNA]</scope>
    <source>
        <strain evidence="2 4">JL2886</strain>
    </source>
</reference>
<evidence type="ECO:0000256" key="1">
    <source>
        <dbReference type="SAM" id="MobiDB-lite"/>
    </source>
</evidence>
<protein>
    <submittedName>
        <fullName evidence="2">Uncharacterized protein</fullName>
    </submittedName>
</protein>
<feature type="compositionally biased region" description="Basic and acidic residues" evidence="1">
    <location>
        <begin position="31"/>
        <end position="42"/>
    </location>
</feature>
<evidence type="ECO:0000313" key="5">
    <source>
        <dbReference type="Proteomes" id="UP001218364"/>
    </source>
</evidence>
<reference evidence="3 5" key="2">
    <citation type="submission" date="2023-02" db="EMBL/GenBank/DDBJ databases">
        <title>Population genomics of bacteria associated with diatom.</title>
        <authorList>
            <person name="Xie J."/>
            <person name="Wang H."/>
        </authorList>
    </citation>
    <scope>NUCLEOTIDE SEQUENCE [LARGE SCALE GENOMIC DNA]</scope>
    <source>
        <strain evidence="3 5">PT47_8</strain>
    </source>
</reference>
<dbReference type="EMBL" id="JARCJK010000002">
    <property type="protein sequence ID" value="MDE4165364.1"/>
    <property type="molecule type" value="Genomic_DNA"/>
</dbReference>
<dbReference type="AlphaFoldDB" id="A0A1B0ZUS3"/>
<evidence type="ECO:0000313" key="3">
    <source>
        <dbReference type="EMBL" id="MDE4165364.1"/>
    </source>
</evidence>
<dbReference type="OrthoDB" id="7871567at2"/>
<evidence type="ECO:0000313" key="4">
    <source>
        <dbReference type="Proteomes" id="UP000092565"/>
    </source>
</evidence>
<proteinExistence type="predicted"/>
<sequence>MNSIHAPGGLSSAHHAHSAPRQFTPPGQSDQPDRVGPPDHAKAWGWRAKQAAETPAEPPAETTSPKGVNAVLSGSFGEISIRIEDLGGAFDIEVTREDGGLNVATDSGTGGGEIRINFENGEHGGLVALFETNEAGEITVSVSNVSDSDPATEVTVSPLDPATEVTVSPLEVPEEAEPAQVDTSLAETSGADMETVVLGLAAGDPAPTGTGAMSEYDKAKALFS</sequence>
<gene>
    <name evidence="2" type="ORF">JL2886_03016</name>
    <name evidence="3" type="ORF">PXK24_06640</name>
</gene>
<evidence type="ECO:0000313" key="2">
    <source>
        <dbReference type="EMBL" id="ANP37902.1"/>
    </source>
</evidence>
<feature type="region of interest" description="Disordered" evidence="1">
    <location>
        <begin position="1"/>
        <end position="69"/>
    </location>
</feature>